<feature type="compositionally biased region" description="Basic and acidic residues" evidence="1">
    <location>
        <begin position="252"/>
        <end position="271"/>
    </location>
</feature>
<dbReference type="EMBL" id="CM010717">
    <property type="protein sequence ID" value="RZC56640.1"/>
    <property type="molecule type" value="Genomic_DNA"/>
</dbReference>
<dbReference type="GO" id="GO:0003697">
    <property type="term" value="F:single-stranded DNA binding"/>
    <property type="evidence" value="ECO:0007669"/>
    <property type="project" value="InterPro"/>
</dbReference>
<proteinExistence type="predicted"/>
<dbReference type="GO" id="GO:0042645">
    <property type="term" value="C:mitochondrial nucleoid"/>
    <property type="evidence" value="ECO:0007669"/>
    <property type="project" value="TreeGrafter"/>
</dbReference>
<dbReference type="GO" id="GO:0006264">
    <property type="term" value="P:mitochondrial DNA replication"/>
    <property type="evidence" value="ECO:0007669"/>
    <property type="project" value="TreeGrafter"/>
</dbReference>
<dbReference type="OMA" id="CFHIVAE"/>
<dbReference type="Proteomes" id="UP000316621">
    <property type="component" value="Chromosome 3"/>
</dbReference>
<evidence type="ECO:0000313" key="3">
    <source>
        <dbReference type="Proteomes" id="UP000316621"/>
    </source>
</evidence>
<reference evidence="2 3" key="1">
    <citation type="journal article" date="2018" name="Science">
        <title>The opium poppy genome and morphinan production.</title>
        <authorList>
            <person name="Guo L."/>
            <person name="Winzer T."/>
            <person name="Yang X."/>
            <person name="Li Y."/>
            <person name="Ning Z."/>
            <person name="He Z."/>
            <person name="Teodor R."/>
            <person name="Lu Y."/>
            <person name="Bowser T.A."/>
            <person name="Graham I.A."/>
            <person name="Ye K."/>
        </authorList>
    </citation>
    <scope>NUCLEOTIDE SEQUENCE [LARGE SCALE GENOMIC DNA]</scope>
    <source>
        <strain evidence="3">cv. HN1</strain>
        <tissue evidence="2">Leaves</tissue>
    </source>
</reference>
<gene>
    <name evidence="2" type="ORF">C5167_015487</name>
</gene>
<keyword evidence="3" id="KW-1185">Reference proteome</keyword>
<dbReference type="OrthoDB" id="669963at2759"/>
<dbReference type="AlphaFoldDB" id="A0A4Y7J9B3"/>
<dbReference type="PANTHER" id="PTHR10302">
    <property type="entry name" value="SINGLE-STRANDED DNA-BINDING PROTEIN"/>
    <property type="match status" value="1"/>
</dbReference>
<evidence type="ECO:0000256" key="1">
    <source>
        <dbReference type="SAM" id="MobiDB-lite"/>
    </source>
</evidence>
<evidence type="ECO:0000313" key="2">
    <source>
        <dbReference type="EMBL" id="RZC56640.1"/>
    </source>
</evidence>
<dbReference type="PANTHER" id="PTHR10302:SF23">
    <property type="entry name" value="PROTEIN OSB4, CHLOROPLASTIC"/>
    <property type="match status" value="1"/>
</dbReference>
<protein>
    <submittedName>
        <fullName evidence="2">Uncharacterized protein</fullName>
    </submittedName>
</protein>
<sequence length="321" mass="36627">MNHLSKPFIKTLSSQSTINRILNRVLVLQKSQLYSTSPKEPELVSKSRDWPRPSTIPWQSKVANLVNLVGSVSRPIKFQESDDGKFWAGTIISQGEADHSTAIEIPIIFEGHLAQTAVCHLKERDLIHIAGHFCEGPPQISLQCGHCTGQVMVHQISFIEETSQAKERYYSRLKQVLNNFWRDLCGNPSQWTDYRKDKLNGLVKPKHPDFKRKDSGQPLWLNTAPKWAISGLPTTSELSIASEEEGSSLSNDQKRPEGSSWRKESEEASWKNLTEHPDKWWDVRSDKLFNHDFEHKDTGKALWLSSSPDWVFEKLPPPKPL</sequence>
<dbReference type="InterPro" id="IPR011344">
    <property type="entry name" value="ssDNA-bd"/>
</dbReference>
<feature type="region of interest" description="Disordered" evidence="1">
    <location>
        <begin position="240"/>
        <end position="271"/>
    </location>
</feature>
<accession>A0A4Y7J9B3</accession>
<organism evidence="2 3">
    <name type="scientific">Papaver somniferum</name>
    <name type="common">Opium poppy</name>
    <dbReference type="NCBI Taxonomy" id="3469"/>
    <lineage>
        <taxon>Eukaryota</taxon>
        <taxon>Viridiplantae</taxon>
        <taxon>Streptophyta</taxon>
        <taxon>Embryophyta</taxon>
        <taxon>Tracheophyta</taxon>
        <taxon>Spermatophyta</taxon>
        <taxon>Magnoliopsida</taxon>
        <taxon>Ranunculales</taxon>
        <taxon>Papaveraceae</taxon>
        <taxon>Papaveroideae</taxon>
        <taxon>Papaver</taxon>
    </lineage>
</organism>
<name>A0A4Y7J9B3_PAPSO</name>
<dbReference type="Gramene" id="RZC56640">
    <property type="protein sequence ID" value="RZC56640"/>
    <property type="gene ID" value="C5167_015487"/>
</dbReference>